<dbReference type="GO" id="GO:0004722">
    <property type="term" value="F:protein serine/threonine phosphatase activity"/>
    <property type="evidence" value="ECO:0007669"/>
    <property type="project" value="UniProtKB-EC"/>
</dbReference>
<evidence type="ECO:0000313" key="7">
    <source>
        <dbReference type="Proteomes" id="UP000887565"/>
    </source>
</evidence>
<dbReference type="GO" id="GO:0005737">
    <property type="term" value="C:cytoplasm"/>
    <property type="evidence" value="ECO:0007669"/>
    <property type="project" value="UniProtKB-SubCell"/>
</dbReference>
<dbReference type="PANTHER" id="PTHR45864">
    <property type="entry name" value="SLINGSHOT PROTEIN PHOSPHATASE HOMOLOG"/>
    <property type="match status" value="1"/>
</dbReference>
<evidence type="ECO:0000256" key="1">
    <source>
        <dbReference type="ARBA" id="ARBA00004496"/>
    </source>
</evidence>
<accession>A0A915L2R2</accession>
<dbReference type="EC" id="3.1.3.16" evidence="2"/>
<dbReference type="Pfam" id="PF23040">
    <property type="entry name" value="PH_SSH1-like_1st"/>
    <property type="match status" value="1"/>
</dbReference>
<keyword evidence="7" id="KW-1185">Reference proteome</keyword>
<dbReference type="AlphaFoldDB" id="A0A915L2R2"/>
<feature type="compositionally biased region" description="Polar residues" evidence="5">
    <location>
        <begin position="40"/>
        <end position="49"/>
    </location>
</feature>
<feature type="compositionally biased region" description="Polar residues" evidence="5">
    <location>
        <begin position="1"/>
        <end position="16"/>
    </location>
</feature>
<dbReference type="Proteomes" id="UP000887565">
    <property type="component" value="Unplaced"/>
</dbReference>
<feature type="compositionally biased region" description="Basic residues" evidence="5">
    <location>
        <begin position="65"/>
        <end position="74"/>
    </location>
</feature>
<evidence type="ECO:0000313" key="8">
    <source>
        <dbReference type="WBParaSite" id="nRc.2.0.1.t45011-RA"/>
    </source>
</evidence>
<name>A0A915L2R2_ROMCU</name>
<dbReference type="InterPro" id="IPR043588">
    <property type="entry name" value="SSH-N"/>
</dbReference>
<dbReference type="SUPFAM" id="SSF109715">
    <property type="entry name" value="DEK C-terminal domain"/>
    <property type="match status" value="1"/>
</dbReference>
<organism evidence="7 8">
    <name type="scientific">Romanomermis culicivorax</name>
    <name type="common">Nematode worm</name>
    <dbReference type="NCBI Taxonomy" id="13658"/>
    <lineage>
        <taxon>Eukaryota</taxon>
        <taxon>Metazoa</taxon>
        <taxon>Ecdysozoa</taxon>
        <taxon>Nematoda</taxon>
        <taxon>Enoplea</taxon>
        <taxon>Dorylaimia</taxon>
        <taxon>Mermithida</taxon>
        <taxon>Mermithoidea</taxon>
        <taxon>Mermithidae</taxon>
        <taxon>Romanomermis</taxon>
    </lineage>
</organism>
<evidence type="ECO:0000256" key="3">
    <source>
        <dbReference type="ARBA" id="ARBA00022490"/>
    </source>
</evidence>
<keyword evidence="3" id="KW-0963">Cytoplasm</keyword>
<dbReference type="InterPro" id="IPR043587">
    <property type="entry name" value="Phosphatase_SSH-like"/>
</dbReference>
<evidence type="ECO:0000256" key="2">
    <source>
        <dbReference type="ARBA" id="ARBA00013081"/>
    </source>
</evidence>
<feature type="domain" description="DEK-C" evidence="6">
    <location>
        <begin position="305"/>
        <end position="360"/>
    </location>
</feature>
<dbReference type="InterPro" id="IPR014876">
    <property type="entry name" value="DEK_C"/>
</dbReference>
<dbReference type="GO" id="GO:0030837">
    <property type="term" value="P:negative regulation of actin filament polymerization"/>
    <property type="evidence" value="ECO:0007669"/>
    <property type="project" value="InterPro"/>
</dbReference>
<dbReference type="Gene3D" id="1.10.10.60">
    <property type="entry name" value="Homeodomain-like"/>
    <property type="match status" value="1"/>
</dbReference>
<feature type="compositionally biased region" description="Basic and acidic residues" evidence="5">
    <location>
        <begin position="17"/>
        <end position="28"/>
    </location>
</feature>
<dbReference type="WBParaSite" id="nRc.2.0.1.t45011-RA">
    <property type="protein sequence ID" value="nRc.2.0.1.t45011-RA"/>
    <property type="gene ID" value="nRc.2.0.1.g45011"/>
</dbReference>
<reference evidence="8" key="1">
    <citation type="submission" date="2022-11" db="UniProtKB">
        <authorList>
            <consortium name="WormBaseParasite"/>
        </authorList>
    </citation>
    <scope>IDENTIFICATION</scope>
</reference>
<dbReference type="PANTHER" id="PTHR45864:SF2">
    <property type="entry name" value="PROTEIN PHOSPHATASE SLINGSHOT"/>
    <property type="match status" value="1"/>
</dbReference>
<dbReference type="GO" id="GO:0003779">
    <property type="term" value="F:actin binding"/>
    <property type="evidence" value="ECO:0007669"/>
    <property type="project" value="InterPro"/>
</dbReference>
<dbReference type="PROSITE" id="PS51998">
    <property type="entry name" value="DEK_C"/>
    <property type="match status" value="1"/>
</dbReference>
<evidence type="ECO:0000256" key="4">
    <source>
        <dbReference type="ARBA" id="ARBA00048336"/>
    </source>
</evidence>
<comment type="catalytic activity">
    <reaction evidence="4">
        <text>O-phospho-L-threonyl-[protein] + H2O = L-threonyl-[protein] + phosphate</text>
        <dbReference type="Rhea" id="RHEA:47004"/>
        <dbReference type="Rhea" id="RHEA-COMP:11060"/>
        <dbReference type="Rhea" id="RHEA-COMP:11605"/>
        <dbReference type="ChEBI" id="CHEBI:15377"/>
        <dbReference type="ChEBI" id="CHEBI:30013"/>
        <dbReference type="ChEBI" id="CHEBI:43474"/>
        <dbReference type="ChEBI" id="CHEBI:61977"/>
        <dbReference type="EC" id="3.1.3.16"/>
    </reaction>
</comment>
<comment type="subcellular location">
    <subcellularLocation>
        <location evidence="1">Cytoplasm</location>
    </subcellularLocation>
</comment>
<evidence type="ECO:0000256" key="5">
    <source>
        <dbReference type="SAM" id="MobiDB-lite"/>
    </source>
</evidence>
<dbReference type="Pfam" id="PF08766">
    <property type="entry name" value="DEK_C"/>
    <property type="match status" value="1"/>
</dbReference>
<evidence type="ECO:0000259" key="6">
    <source>
        <dbReference type="PROSITE" id="PS51998"/>
    </source>
</evidence>
<proteinExistence type="predicted"/>
<protein>
    <recommendedName>
        <fullName evidence="2">protein-serine/threonine phosphatase</fullName>
        <ecNumber evidence="2">3.1.3.16</ecNumber>
    </recommendedName>
</protein>
<sequence>MALVTIQRSPTPSNNKAYEKDEEVDHASPNEITESPRCCDSSQKSTKSLNKQKRNKDITGSKVQTSKKPKKQPKPKNDDEIWEYKRFLIGRLYQYKWTDSTSECYFAVKGAAVILPQNECTMIPRQTSSAGGEMQSHLQSMLHLLRAQDTLKMLKITKYLTETAVRLESLFNRHVRYIAIVSTMGRQDNPESILLGVDYVSADETTIGLVLPIWANSLITLDGDGGISFESTGSHFVFKPVSVQAMWSAFQCLHKEHGVACSPYPYFPGGLTHTWMQHYICFADDADDLKTDSMERFKEKPPEKAAKEETIRHALKDIMQSVDLDEVTSKDIRQQLEEKMDTSLSHYKEFIDREMLIILGQMEKPSQIFPYLYLGTECNASNWEELKQNNSFESQNLNDYSAQCAGKIQDNRKNKNRGCISQHHALLCNK</sequence>
<feature type="region of interest" description="Disordered" evidence="5">
    <location>
        <begin position="1"/>
        <end position="77"/>
    </location>
</feature>